<dbReference type="InterPro" id="IPR050267">
    <property type="entry name" value="Anti-sigma-factor_SerPK"/>
</dbReference>
<dbReference type="PANTHER" id="PTHR35526:SF3">
    <property type="entry name" value="ANTI-SIGMA-F FACTOR RSBW"/>
    <property type="match status" value="1"/>
</dbReference>
<accession>A0ABW2CVY0</accession>
<feature type="compositionally biased region" description="Low complexity" evidence="3">
    <location>
        <begin position="341"/>
        <end position="352"/>
    </location>
</feature>
<evidence type="ECO:0000259" key="4">
    <source>
        <dbReference type="Pfam" id="PF13581"/>
    </source>
</evidence>
<keyword evidence="6" id="KW-1185">Reference proteome</keyword>
<dbReference type="Proteomes" id="UP001596380">
    <property type="component" value="Unassembled WGS sequence"/>
</dbReference>
<feature type="compositionally biased region" description="Basic and acidic residues" evidence="3">
    <location>
        <begin position="26"/>
        <end position="47"/>
    </location>
</feature>
<evidence type="ECO:0000256" key="3">
    <source>
        <dbReference type="SAM" id="MobiDB-lite"/>
    </source>
</evidence>
<dbReference type="Gene3D" id="3.30.565.10">
    <property type="entry name" value="Histidine kinase-like ATPase, C-terminal domain"/>
    <property type="match status" value="1"/>
</dbReference>
<name>A0ABW2CVY0_9ACTN</name>
<proteinExistence type="predicted"/>
<evidence type="ECO:0000313" key="6">
    <source>
        <dbReference type="Proteomes" id="UP001596380"/>
    </source>
</evidence>
<sequence>MVPRRLRPMPGPADVSGAAVPGSDGARSDSAERSGRENSEERSERWRLNADEAQLEVLTAAAALNGKSVSAYVMQVALARARQDLATAGTTETAENEPLGVRSPGATADVAVPDDAKATGHTWAGDAADDTRTAGAGPNAAGAAVTRSHVCGAGGVAVAGGAGGPAEPVTALVEAASSGARRAAAVPEDEPLEAASRAAALEARLARTAAGHAADLVRRDLMHADAAARARVVVHELWRAWGLGALADEGMLMASELVTNAFVHGGGDTVTLSLGMARDRGEVVCGVGDSSPAPPRSGRAADDEEGGRGLALVAAMASSCGWYRVEGGKVVWFSQRASDGPGPARPARFPAGSCLPHPVLAGGAREAP</sequence>
<dbReference type="InterPro" id="IPR036890">
    <property type="entry name" value="HATPase_C_sf"/>
</dbReference>
<dbReference type="InterPro" id="IPR014795">
    <property type="entry name" value="TacA_1-like"/>
</dbReference>
<dbReference type="Pfam" id="PF08681">
    <property type="entry name" value="TacA1"/>
    <property type="match status" value="1"/>
</dbReference>
<keyword evidence="5" id="KW-0547">Nucleotide-binding</keyword>
<feature type="region of interest" description="Disordered" evidence="3">
    <location>
        <begin position="341"/>
        <end position="368"/>
    </location>
</feature>
<keyword evidence="1" id="KW-0723">Serine/threonine-protein kinase</keyword>
<keyword evidence="1" id="KW-0808">Transferase</keyword>
<keyword evidence="5" id="KW-0067">ATP-binding</keyword>
<dbReference type="InterPro" id="IPR003594">
    <property type="entry name" value="HATPase_dom"/>
</dbReference>
<keyword evidence="1" id="KW-0418">Kinase</keyword>
<dbReference type="Gene3D" id="1.20.5.780">
    <property type="entry name" value="Single helix bin"/>
    <property type="match status" value="1"/>
</dbReference>
<organism evidence="5 6">
    <name type="scientific">Actinomadura yumaensis</name>
    <dbReference type="NCBI Taxonomy" id="111807"/>
    <lineage>
        <taxon>Bacteria</taxon>
        <taxon>Bacillati</taxon>
        <taxon>Actinomycetota</taxon>
        <taxon>Actinomycetes</taxon>
        <taxon>Streptosporangiales</taxon>
        <taxon>Thermomonosporaceae</taxon>
        <taxon>Actinomadura</taxon>
    </lineage>
</organism>
<dbReference type="GO" id="GO:0005524">
    <property type="term" value="F:ATP binding"/>
    <property type="evidence" value="ECO:0007669"/>
    <property type="project" value="UniProtKB-KW"/>
</dbReference>
<keyword evidence="2" id="KW-1277">Toxin-antitoxin system</keyword>
<protein>
    <submittedName>
        <fullName evidence="5">ATP-binding protein</fullName>
    </submittedName>
</protein>
<feature type="domain" description="Histidine kinase/HSP90-like ATPase" evidence="4">
    <location>
        <begin position="225"/>
        <end position="334"/>
    </location>
</feature>
<evidence type="ECO:0000256" key="1">
    <source>
        <dbReference type="ARBA" id="ARBA00022527"/>
    </source>
</evidence>
<dbReference type="PANTHER" id="PTHR35526">
    <property type="entry name" value="ANTI-SIGMA-F FACTOR RSBW-RELATED"/>
    <property type="match status" value="1"/>
</dbReference>
<dbReference type="Pfam" id="PF13581">
    <property type="entry name" value="HATPase_c_2"/>
    <property type="match status" value="1"/>
</dbReference>
<feature type="region of interest" description="Disordered" evidence="3">
    <location>
        <begin position="1"/>
        <end position="47"/>
    </location>
</feature>
<comment type="caution">
    <text evidence="5">The sequence shown here is derived from an EMBL/GenBank/DDBJ whole genome shotgun (WGS) entry which is preliminary data.</text>
</comment>
<dbReference type="EMBL" id="JBHSXS010000031">
    <property type="protein sequence ID" value="MFC6884811.1"/>
    <property type="molecule type" value="Genomic_DNA"/>
</dbReference>
<evidence type="ECO:0000256" key="2">
    <source>
        <dbReference type="ARBA" id="ARBA00022649"/>
    </source>
</evidence>
<reference evidence="6" key="1">
    <citation type="journal article" date="2019" name="Int. J. Syst. Evol. Microbiol.">
        <title>The Global Catalogue of Microorganisms (GCM) 10K type strain sequencing project: providing services to taxonomists for standard genome sequencing and annotation.</title>
        <authorList>
            <consortium name="The Broad Institute Genomics Platform"/>
            <consortium name="The Broad Institute Genome Sequencing Center for Infectious Disease"/>
            <person name="Wu L."/>
            <person name="Ma J."/>
        </authorList>
    </citation>
    <scope>NUCLEOTIDE SEQUENCE [LARGE SCALE GENOMIC DNA]</scope>
    <source>
        <strain evidence="6">JCM 3369</strain>
    </source>
</reference>
<dbReference type="RefSeq" id="WP_378063879.1">
    <property type="nucleotide sequence ID" value="NZ_JBHSXS010000031.1"/>
</dbReference>
<evidence type="ECO:0000313" key="5">
    <source>
        <dbReference type="EMBL" id="MFC6884811.1"/>
    </source>
</evidence>
<gene>
    <name evidence="5" type="ORF">ACFQKB_33985</name>
</gene>
<dbReference type="CDD" id="cd16936">
    <property type="entry name" value="HATPase_RsbW-like"/>
    <property type="match status" value="1"/>
</dbReference>